<gene>
    <name evidence="1" type="ORF">PSET11_03029</name>
</gene>
<dbReference type="AlphaFoldDB" id="A0A3P5XT89"/>
<evidence type="ECO:0000313" key="1">
    <source>
        <dbReference type="EMBL" id="VDC32256.1"/>
    </source>
</evidence>
<protein>
    <submittedName>
        <fullName evidence="1">Uncharacterized protein</fullName>
    </submittedName>
</protein>
<reference evidence="1 2" key="1">
    <citation type="submission" date="2018-11" db="EMBL/GenBank/DDBJ databases">
        <authorList>
            <person name="Criscuolo A."/>
        </authorList>
    </citation>
    <scope>NUCLEOTIDE SEQUENCE [LARGE SCALE GENOMIC DNA]</scope>
    <source>
        <strain evidence="1">AT11b</strain>
    </source>
</reference>
<proteinExistence type="predicted"/>
<dbReference type="EMBL" id="UXAU01000040">
    <property type="protein sequence ID" value="VDC32256.1"/>
    <property type="molecule type" value="Genomic_DNA"/>
</dbReference>
<dbReference type="Proteomes" id="UP000280861">
    <property type="component" value="Unassembled WGS sequence"/>
</dbReference>
<organism evidence="1 2">
    <name type="scientific">Arthrobacter ulcerisalmonis</name>
    <dbReference type="NCBI Taxonomy" id="2483813"/>
    <lineage>
        <taxon>Bacteria</taxon>
        <taxon>Bacillati</taxon>
        <taxon>Actinomycetota</taxon>
        <taxon>Actinomycetes</taxon>
        <taxon>Micrococcales</taxon>
        <taxon>Micrococcaceae</taxon>
        <taxon>Arthrobacter</taxon>
    </lineage>
</organism>
<keyword evidence="2" id="KW-1185">Reference proteome</keyword>
<accession>A0A3P5XT89</accession>
<sequence length="39" mass="4340">MSKNHTGPHVDIDPFLPTGICALCTDTEQETEPPEDRDE</sequence>
<evidence type="ECO:0000313" key="2">
    <source>
        <dbReference type="Proteomes" id="UP000280861"/>
    </source>
</evidence>
<name>A0A3P5XT89_9MICC</name>